<protein>
    <submittedName>
        <fullName evidence="12 13">ATP-binding cassette sub-family D member 4</fullName>
    </submittedName>
</protein>
<feature type="domain" description="ABC transporter" evidence="9">
    <location>
        <begin position="373"/>
        <end position="595"/>
    </location>
</feature>
<dbReference type="AlphaFoldDB" id="A0A6F7QB37"/>
<name>A0A6F7QB37_HAECO</name>
<evidence type="ECO:0000259" key="9">
    <source>
        <dbReference type="PROSITE" id="PS50893"/>
    </source>
</evidence>
<feature type="transmembrane region" description="Helical" evidence="8">
    <location>
        <begin position="84"/>
        <end position="107"/>
    </location>
</feature>
<dbReference type="Pfam" id="PF06472">
    <property type="entry name" value="ABC_membrane_2"/>
    <property type="match status" value="1"/>
</dbReference>
<dbReference type="WBParaSite" id="HCON_00187360-00001">
    <property type="protein sequence ID" value="HCON_00187360-00001"/>
    <property type="gene ID" value="HCON_00187360"/>
</dbReference>
<proteinExistence type="inferred from homology"/>
<evidence type="ECO:0000259" key="10">
    <source>
        <dbReference type="PROSITE" id="PS50929"/>
    </source>
</evidence>
<evidence type="ECO:0000313" key="12">
    <source>
        <dbReference type="WBParaSite" id="HCON_00187360-00001"/>
    </source>
</evidence>
<dbReference type="Pfam" id="PF00005">
    <property type="entry name" value="ABC_tran"/>
    <property type="match status" value="1"/>
</dbReference>
<evidence type="ECO:0000313" key="11">
    <source>
        <dbReference type="Proteomes" id="UP000025227"/>
    </source>
</evidence>
<dbReference type="InterPro" id="IPR050835">
    <property type="entry name" value="ABC_transporter_sub-D"/>
</dbReference>
<feature type="transmembrane region" description="Helical" evidence="8">
    <location>
        <begin position="158"/>
        <end position="174"/>
    </location>
</feature>
<evidence type="ECO:0000256" key="4">
    <source>
        <dbReference type="ARBA" id="ARBA00022741"/>
    </source>
</evidence>
<dbReference type="SUPFAM" id="SSF90123">
    <property type="entry name" value="ABC transporter transmembrane region"/>
    <property type="match status" value="1"/>
</dbReference>
<dbReference type="CDD" id="cd03223">
    <property type="entry name" value="ABCD_peroxisomal_ALDP"/>
    <property type="match status" value="1"/>
</dbReference>
<dbReference type="GO" id="GO:0140359">
    <property type="term" value="F:ABC-type transporter activity"/>
    <property type="evidence" value="ECO:0007669"/>
    <property type="project" value="InterPro"/>
</dbReference>
<sequence>MVRIRHQEKEFYLSWRFITSFCSLLRYLYPRFEYAAFLTILTIISAGGYEVVSYKSGTIIGSFYMALLSKDQPYFWKLFWKATLIYLGQCLLSATTTFLTWLLYICMRRNLVTALHKMYFRNNVYYYLNSVDNAGIDNPDQRITQDVERMCSTLAKSIFPYILISPGVIAYYTYKTWTISGPFGVAIIYVYFLIGVIANRLLVSPLTKWTARVERAEGDFRYKHVSVRNNAEESAFYSAAEFDKHESDRFFVFLLKRQLGATLWKYPAQFLQNFFDYYGAIISYVIQLFPIFIFHTYDNMDAAVLGKQISNNAFYFIYLINSFTRLTDLAMNIGEMAGYSQRIAELVRQMKSYHDDGKSFWGYGEGVDSSDLLVAKNLSFSLPSDPNSVVAADLNLRLPQKKTLLITGNSGVGKSSLLRVVKNLWEPCSGTIIRNFTQTNAMFLPQRPYFPPGSLSIRQQIVFPRNESDMPCLDQENDRIMKILQSLDLIKLVSMSGGLTDSADFEWQDTLSPGEQQRLSIARVLFHRPAFVFLDEATSSLSLETEAKIYTLLREEGITYVSTGHRKSLKYFHDWELRLNGNSGWELITGEKEKF</sequence>
<dbReference type="OrthoDB" id="422637at2759"/>
<dbReference type="InterPro" id="IPR017871">
    <property type="entry name" value="ABC_transporter-like_CS"/>
</dbReference>
<dbReference type="SMART" id="SM00382">
    <property type="entry name" value="AAA"/>
    <property type="match status" value="1"/>
</dbReference>
<comment type="similarity">
    <text evidence="1">Belongs to the ABC transporter superfamily. ABCD family. Peroxisomal fatty acyl CoA transporter (TC 3.A.1.203) subfamily.</text>
</comment>
<evidence type="ECO:0000256" key="3">
    <source>
        <dbReference type="ARBA" id="ARBA00022692"/>
    </source>
</evidence>
<evidence type="ECO:0000256" key="7">
    <source>
        <dbReference type="ARBA" id="ARBA00023136"/>
    </source>
</evidence>
<dbReference type="InterPro" id="IPR027417">
    <property type="entry name" value="P-loop_NTPase"/>
</dbReference>
<feature type="transmembrane region" description="Helical" evidence="8">
    <location>
        <begin position="36"/>
        <end position="64"/>
    </location>
</feature>
<evidence type="ECO:0000256" key="2">
    <source>
        <dbReference type="ARBA" id="ARBA00022448"/>
    </source>
</evidence>
<keyword evidence="2" id="KW-0813">Transport</keyword>
<dbReference type="Proteomes" id="UP000025227">
    <property type="component" value="Unplaced"/>
</dbReference>
<keyword evidence="11" id="KW-1185">Reference proteome</keyword>
<dbReference type="InterPro" id="IPR003593">
    <property type="entry name" value="AAA+_ATPase"/>
</dbReference>
<dbReference type="WBParaSite" id="HCON_00187360-00002">
    <property type="protein sequence ID" value="HCON_00187360-00002"/>
    <property type="gene ID" value="HCON_00187360"/>
</dbReference>
<feature type="transmembrane region" description="Helical" evidence="8">
    <location>
        <begin position="180"/>
        <end position="202"/>
    </location>
</feature>
<evidence type="ECO:0000256" key="8">
    <source>
        <dbReference type="SAM" id="Phobius"/>
    </source>
</evidence>
<dbReference type="GO" id="GO:0016887">
    <property type="term" value="F:ATP hydrolysis activity"/>
    <property type="evidence" value="ECO:0007669"/>
    <property type="project" value="InterPro"/>
</dbReference>
<evidence type="ECO:0000256" key="1">
    <source>
        <dbReference type="ARBA" id="ARBA00008575"/>
    </source>
</evidence>
<evidence type="ECO:0000313" key="13">
    <source>
        <dbReference type="WBParaSite" id="HCON_00187360-00002"/>
    </source>
</evidence>
<feature type="domain" description="ABC transmembrane type-1" evidence="10">
    <location>
        <begin position="40"/>
        <end position="286"/>
    </location>
</feature>
<keyword evidence="3 8" id="KW-0812">Transmembrane</keyword>
<keyword evidence="4" id="KW-0547">Nucleotide-binding</keyword>
<dbReference type="SUPFAM" id="SSF52540">
    <property type="entry name" value="P-loop containing nucleoside triphosphate hydrolases"/>
    <property type="match status" value="1"/>
</dbReference>
<keyword evidence="5" id="KW-0067">ATP-binding</keyword>
<evidence type="ECO:0000256" key="6">
    <source>
        <dbReference type="ARBA" id="ARBA00022989"/>
    </source>
</evidence>
<dbReference type="InterPro" id="IPR003439">
    <property type="entry name" value="ABC_transporter-like_ATP-bd"/>
</dbReference>
<dbReference type="InterPro" id="IPR036640">
    <property type="entry name" value="ABC1_TM_sf"/>
</dbReference>
<keyword evidence="6 8" id="KW-1133">Transmembrane helix</keyword>
<dbReference type="GO" id="GO:0006635">
    <property type="term" value="P:fatty acid beta-oxidation"/>
    <property type="evidence" value="ECO:0007669"/>
    <property type="project" value="TreeGrafter"/>
</dbReference>
<reference evidence="12 13" key="1">
    <citation type="submission" date="2020-12" db="UniProtKB">
        <authorList>
            <consortium name="WormBaseParasite"/>
        </authorList>
    </citation>
    <scope>IDENTIFICATION</scope>
    <source>
        <strain evidence="12 13">MHco3</strain>
    </source>
</reference>
<dbReference type="GO" id="GO:0005324">
    <property type="term" value="F:long-chain fatty acid transmembrane transporter activity"/>
    <property type="evidence" value="ECO:0007669"/>
    <property type="project" value="TreeGrafter"/>
</dbReference>
<dbReference type="PROSITE" id="PS50929">
    <property type="entry name" value="ABC_TM1F"/>
    <property type="match status" value="1"/>
</dbReference>
<dbReference type="GO" id="GO:0042760">
    <property type="term" value="P:very long-chain fatty acid catabolic process"/>
    <property type="evidence" value="ECO:0007669"/>
    <property type="project" value="TreeGrafter"/>
</dbReference>
<dbReference type="OMA" id="YNYQAYV"/>
<dbReference type="Gene3D" id="1.20.1560.10">
    <property type="entry name" value="ABC transporter type 1, transmembrane domain"/>
    <property type="match status" value="1"/>
</dbReference>
<dbReference type="PROSITE" id="PS00211">
    <property type="entry name" value="ABC_TRANSPORTER_1"/>
    <property type="match status" value="1"/>
</dbReference>
<dbReference type="InterPro" id="IPR011527">
    <property type="entry name" value="ABC1_TM_dom"/>
</dbReference>
<dbReference type="GO" id="GO:0015910">
    <property type="term" value="P:long-chain fatty acid import into peroxisome"/>
    <property type="evidence" value="ECO:0007669"/>
    <property type="project" value="TreeGrafter"/>
</dbReference>
<accession>A0A6F7QB37</accession>
<dbReference type="PANTHER" id="PTHR11384:SF65">
    <property type="entry name" value="ABC TRANSPORTER DOMAIN-CONTAINING PROTEIN"/>
    <property type="match status" value="1"/>
</dbReference>
<dbReference type="GO" id="GO:0007031">
    <property type="term" value="P:peroxisome organization"/>
    <property type="evidence" value="ECO:0007669"/>
    <property type="project" value="TreeGrafter"/>
</dbReference>
<feature type="transmembrane region" description="Helical" evidence="8">
    <location>
        <begin position="274"/>
        <end position="293"/>
    </location>
</feature>
<keyword evidence="7 8" id="KW-0472">Membrane</keyword>
<evidence type="ECO:0000256" key="5">
    <source>
        <dbReference type="ARBA" id="ARBA00022840"/>
    </source>
</evidence>
<dbReference type="Gene3D" id="3.40.50.300">
    <property type="entry name" value="P-loop containing nucleotide triphosphate hydrolases"/>
    <property type="match status" value="1"/>
</dbReference>
<dbReference type="PANTHER" id="PTHR11384">
    <property type="entry name" value="ATP-BINDING CASSETTE, SUB-FAMILY D MEMBER"/>
    <property type="match status" value="1"/>
</dbReference>
<organism evidence="11 13">
    <name type="scientific">Haemonchus contortus</name>
    <name type="common">Barber pole worm</name>
    <dbReference type="NCBI Taxonomy" id="6289"/>
    <lineage>
        <taxon>Eukaryota</taxon>
        <taxon>Metazoa</taxon>
        <taxon>Ecdysozoa</taxon>
        <taxon>Nematoda</taxon>
        <taxon>Chromadorea</taxon>
        <taxon>Rhabditida</taxon>
        <taxon>Rhabditina</taxon>
        <taxon>Rhabditomorpha</taxon>
        <taxon>Strongyloidea</taxon>
        <taxon>Trichostrongylidae</taxon>
        <taxon>Haemonchus</taxon>
    </lineage>
</organism>
<dbReference type="GO" id="GO:0005524">
    <property type="term" value="F:ATP binding"/>
    <property type="evidence" value="ECO:0007669"/>
    <property type="project" value="UniProtKB-KW"/>
</dbReference>
<dbReference type="GO" id="GO:0005778">
    <property type="term" value="C:peroxisomal membrane"/>
    <property type="evidence" value="ECO:0007669"/>
    <property type="project" value="TreeGrafter"/>
</dbReference>
<dbReference type="PROSITE" id="PS50893">
    <property type="entry name" value="ABC_TRANSPORTER_2"/>
    <property type="match status" value="1"/>
</dbReference>